<dbReference type="RefSeq" id="WP_043709576.1">
    <property type="nucleotide sequence ID" value="NZ_CP012873.1"/>
</dbReference>
<proteinExistence type="predicted"/>
<name>A0A0D1JHG2_9LACO</name>
<dbReference type="PATRIC" id="fig|137591.25.peg.967"/>
<gene>
    <name evidence="1" type="ORF">QX99_00998</name>
</gene>
<evidence type="ECO:0000313" key="2">
    <source>
        <dbReference type="Proteomes" id="UP000032287"/>
    </source>
</evidence>
<accession>A0A0D1JHG2</accession>
<reference evidence="1 2" key="1">
    <citation type="journal article" date="2015" name="Microbiology (Mosc.)">
        <title>Genomics of the Weissella cibaria species with an examination of its metabolic traits.</title>
        <authorList>
            <person name="Lynch K.M."/>
            <person name="Lucid A."/>
            <person name="Arendt E.K."/>
            <person name="Sleator R.D."/>
            <person name="Lucey B."/>
            <person name="Coffey A."/>
        </authorList>
    </citation>
    <scope>NUCLEOTIDE SEQUENCE [LARGE SCALE GENOMIC DNA]</scope>
    <source>
        <strain evidence="1 2">MG1</strain>
    </source>
</reference>
<comment type="caution">
    <text evidence="1">The sequence shown here is derived from an EMBL/GenBank/DDBJ whole genome shotgun (WGS) entry which is preliminary data.</text>
</comment>
<dbReference type="KEGG" id="wcb:AO080_07345"/>
<sequence>MYYEFTTVAIADELAELHIVTQDSDVPAQHVRVALSQKLAKRLGLNYESLPRLTDEDDRTYYAVTTGDDQVLIRNAVDHDPETLVVGDWESYLDGSQGEFGPFVFALVDEWRNATEIRDRFQVGQASFEMQSEWPWMFYQAPREMTKRMVLDHRDFHSETIAKVQRTVARDLHYGK</sequence>
<organism evidence="1 2">
    <name type="scientific">Weissella cibaria</name>
    <dbReference type="NCBI Taxonomy" id="137591"/>
    <lineage>
        <taxon>Bacteria</taxon>
        <taxon>Bacillati</taxon>
        <taxon>Bacillota</taxon>
        <taxon>Bacilli</taxon>
        <taxon>Lactobacillales</taxon>
        <taxon>Lactobacillaceae</taxon>
        <taxon>Weissella</taxon>
    </lineage>
</organism>
<dbReference type="AlphaFoldDB" id="A0A0D1JHG2"/>
<dbReference type="EMBL" id="JWHU01000014">
    <property type="protein sequence ID" value="KIU20930.1"/>
    <property type="molecule type" value="Genomic_DNA"/>
</dbReference>
<evidence type="ECO:0000313" key="1">
    <source>
        <dbReference type="EMBL" id="KIU20930.1"/>
    </source>
</evidence>
<dbReference type="OrthoDB" id="2146615at2"/>
<dbReference type="Proteomes" id="UP000032287">
    <property type="component" value="Unassembled WGS sequence"/>
</dbReference>
<keyword evidence="2" id="KW-1185">Reference proteome</keyword>
<protein>
    <submittedName>
        <fullName evidence="1">Uncharacterized protein</fullName>
    </submittedName>
</protein>